<gene>
    <name evidence="2" type="ORF">OP10G_4584</name>
</gene>
<dbReference type="GO" id="GO:0015097">
    <property type="term" value="F:mercury ion transmembrane transporter activity"/>
    <property type="evidence" value="ECO:0007669"/>
    <property type="project" value="InterPro"/>
</dbReference>
<dbReference type="Proteomes" id="UP000027982">
    <property type="component" value="Chromosome"/>
</dbReference>
<feature type="transmembrane region" description="Helical" evidence="1">
    <location>
        <begin position="108"/>
        <end position="127"/>
    </location>
</feature>
<evidence type="ECO:0000256" key="1">
    <source>
        <dbReference type="SAM" id="Phobius"/>
    </source>
</evidence>
<dbReference type="AlphaFoldDB" id="A0A068NX71"/>
<dbReference type="HOGENOM" id="CLU_135628_0_0_0"/>
<dbReference type="Pfam" id="PF03203">
    <property type="entry name" value="MerC"/>
    <property type="match status" value="1"/>
</dbReference>
<dbReference type="EMBL" id="CP007139">
    <property type="protein sequence ID" value="AIE87952.1"/>
    <property type="molecule type" value="Genomic_DNA"/>
</dbReference>
<accession>A0A068NX71</accession>
<evidence type="ECO:0000313" key="2">
    <source>
        <dbReference type="EMBL" id="AIE87952.1"/>
    </source>
</evidence>
<keyword evidence="1" id="KW-1133">Transmembrane helix</keyword>
<dbReference type="GO" id="GO:0016020">
    <property type="term" value="C:membrane"/>
    <property type="evidence" value="ECO:0007669"/>
    <property type="project" value="InterPro"/>
</dbReference>
<keyword evidence="3" id="KW-1185">Reference proteome</keyword>
<evidence type="ECO:0008006" key="4">
    <source>
        <dbReference type="Google" id="ProtNLM"/>
    </source>
</evidence>
<feature type="transmembrane region" description="Helical" evidence="1">
    <location>
        <begin position="78"/>
        <end position="96"/>
    </location>
</feature>
<protein>
    <recommendedName>
        <fullName evidence="4">MerC domain-containing protein</fullName>
    </recommendedName>
</protein>
<keyword evidence="1" id="KW-0472">Membrane</keyword>
<evidence type="ECO:0000313" key="3">
    <source>
        <dbReference type="Proteomes" id="UP000027982"/>
    </source>
</evidence>
<dbReference type="KEGG" id="fgi:OP10G_4584"/>
<name>A0A068NX71_FIMGI</name>
<dbReference type="InterPro" id="IPR004891">
    <property type="entry name" value="Mercury-R_MerC"/>
</dbReference>
<reference evidence="2 3" key="1">
    <citation type="journal article" date="2014" name="PLoS ONE">
        <title>The first complete genome sequence of the class fimbriimonadia in the phylum armatimonadetes.</title>
        <authorList>
            <person name="Hu Z.Y."/>
            <person name="Wang Y.Z."/>
            <person name="Im W.T."/>
            <person name="Wang S.Y."/>
            <person name="Zhao G.P."/>
            <person name="Zheng H.J."/>
            <person name="Quan Z.X."/>
        </authorList>
    </citation>
    <scope>NUCLEOTIDE SEQUENCE [LARGE SCALE GENOMIC DNA]</scope>
    <source>
        <strain evidence="2">Gsoil 348</strain>
    </source>
</reference>
<feature type="transmembrane region" description="Helical" evidence="1">
    <location>
        <begin position="53"/>
        <end position="71"/>
    </location>
</feature>
<keyword evidence="1" id="KW-0812">Transmembrane</keyword>
<dbReference type="eggNOG" id="ENOG5032XTN">
    <property type="taxonomic scope" value="Bacteria"/>
</dbReference>
<proteinExistence type="predicted"/>
<organism evidence="2 3">
    <name type="scientific">Fimbriimonas ginsengisoli Gsoil 348</name>
    <dbReference type="NCBI Taxonomy" id="661478"/>
    <lineage>
        <taxon>Bacteria</taxon>
        <taxon>Bacillati</taxon>
        <taxon>Armatimonadota</taxon>
        <taxon>Fimbriimonadia</taxon>
        <taxon>Fimbriimonadales</taxon>
        <taxon>Fimbriimonadaceae</taxon>
        <taxon>Fimbriimonas</taxon>
    </lineage>
</organism>
<sequence length="144" mass="14915">MGSEFMKASRVNLDKVGAYASAICAVHCVLTGLALGLLSVVGLDFIGSPITEAFFFFTTVGVGTAAVVHGIRRHHSVLPATIFASGLFCLLVSHFVFGHGHAGEAPSIGGTIFSVLGGFSLVGFHVLNRRLAHTCGCDHCQTGA</sequence>
<feature type="transmembrane region" description="Helical" evidence="1">
    <location>
        <begin position="16"/>
        <end position="41"/>
    </location>
</feature>